<keyword evidence="3" id="KW-1185">Reference proteome</keyword>
<dbReference type="EMBL" id="BONF01000059">
    <property type="protein sequence ID" value="GIF86120.1"/>
    <property type="molecule type" value="Genomic_DNA"/>
</dbReference>
<accession>A0A8J3NPM8</accession>
<dbReference type="AlphaFoldDB" id="A0A8J3NPM8"/>
<feature type="region of interest" description="Disordered" evidence="1">
    <location>
        <begin position="1"/>
        <end position="24"/>
    </location>
</feature>
<proteinExistence type="predicted"/>
<comment type="caution">
    <text evidence="2">The sequence shown here is derived from an EMBL/GenBank/DDBJ whole genome shotgun (WGS) entry which is preliminary data.</text>
</comment>
<protein>
    <submittedName>
        <fullName evidence="2">Polyketide cyclase</fullName>
    </submittedName>
</protein>
<dbReference type="Gene3D" id="3.10.450.50">
    <property type="match status" value="2"/>
</dbReference>
<gene>
    <name evidence="2" type="ORF">Cba03nite_74690</name>
</gene>
<sequence>MTEPATTKMGTHRHADPPRVGSEGAEARRLIAELGPGFNARTVRVLTEGDLVAVHGVHDDGGHARAGFDVFRIDRGRLAEHWAAHQAVVATTASGNSQTDGPADVTRPQQGARNGRLVDYLIDTILIGRKHDRLKHFFVADLIQHDPLVGNGVKALTAAWRTPGTGYERRHTTIADGEFVLTVSTGTVRHAPRVFYDLFRVDRGMVVEHWNVTTERGGLPSSTPVAITAPESQGS</sequence>
<evidence type="ECO:0000313" key="2">
    <source>
        <dbReference type="EMBL" id="GIF86120.1"/>
    </source>
</evidence>
<reference evidence="2 3" key="1">
    <citation type="submission" date="2021-01" db="EMBL/GenBank/DDBJ databases">
        <title>Whole genome shotgun sequence of Catellatospora bangladeshensis NBRC 107357.</title>
        <authorList>
            <person name="Komaki H."/>
            <person name="Tamura T."/>
        </authorList>
    </citation>
    <scope>NUCLEOTIDE SEQUENCE [LARGE SCALE GENOMIC DNA]</scope>
    <source>
        <strain evidence="2 3">NBRC 107357</strain>
    </source>
</reference>
<evidence type="ECO:0000256" key="1">
    <source>
        <dbReference type="SAM" id="MobiDB-lite"/>
    </source>
</evidence>
<dbReference type="SUPFAM" id="SSF54427">
    <property type="entry name" value="NTF2-like"/>
    <property type="match status" value="2"/>
</dbReference>
<dbReference type="InterPro" id="IPR032710">
    <property type="entry name" value="NTF2-like_dom_sf"/>
</dbReference>
<name>A0A8J3NPM8_9ACTN</name>
<dbReference type="RefSeq" id="WP_203756891.1">
    <property type="nucleotide sequence ID" value="NZ_BONF01000059.1"/>
</dbReference>
<organism evidence="2 3">
    <name type="scientific">Catellatospora bangladeshensis</name>
    <dbReference type="NCBI Taxonomy" id="310355"/>
    <lineage>
        <taxon>Bacteria</taxon>
        <taxon>Bacillati</taxon>
        <taxon>Actinomycetota</taxon>
        <taxon>Actinomycetes</taxon>
        <taxon>Micromonosporales</taxon>
        <taxon>Micromonosporaceae</taxon>
        <taxon>Catellatospora</taxon>
    </lineage>
</organism>
<dbReference type="Proteomes" id="UP000601223">
    <property type="component" value="Unassembled WGS sequence"/>
</dbReference>
<evidence type="ECO:0000313" key="3">
    <source>
        <dbReference type="Proteomes" id="UP000601223"/>
    </source>
</evidence>